<dbReference type="Pfam" id="PF05380">
    <property type="entry name" value="Peptidase_A17"/>
    <property type="match status" value="1"/>
</dbReference>
<dbReference type="InterPro" id="IPR040676">
    <property type="entry name" value="DUF5641"/>
</dbReference>
<proteinExistence type="predicted"/>
<dbReference type="InterPro" id="IPR043502">
    <property type="entry name" value="DNA/RNA_pol_sf"/>
</dbReference>
<evidence type="ECO:0008006" key="5">
    <source>
        <dbReference type="Google" id="ProtNLM"/>
    </source>
</evidence>
<protein>
    <recommendedName>
        <fullName evidence="5">Integrase core domain protein</fullName>
    </recommendedName>
</protein>
<dbReference type="SUPFAM" id="SSF53098">
    <property type="entry name" value="Ribonuclease H-like"/>
    <property type="match status" value="1"/>
</dbReference>
<evidence type="ECO:0000256" key="1">
    <source>
        <dbReference type="PROSITE-ProRule" id="PRU00047"/>
    </source>
</evidence>
<accession>A0A085MTV5</accession>
<evidence type="ECO:0000259" key="2">
    <source>
        <dbReference type="PROSITE" id="PS50158"/>
    </source>
</evidence>
<sequence>MATLNVSVDAEGLRKRRNGLRSRIGRLLENVERFISEGKAEVALETLELVDTLLMKFRDDSVDLELAVVKAKAMAKAAGKRKEQAATAVAPEQCAVPGLNLPEWQLPKFAGDVLEFPSFWDQFQAGVHGREDISDVTKLVYLKSALSGEALEAISGFHVTNANYPAVIQTLKDRFSREEIIVEGHVLALLRMMRADPGQAGIRSLYYNLNRHLRALSAMGMGIDNGLTADDIFVASFKQLLPHPSRKRWEQRTRTCANAKTDTSAFLSFLHEEMDVQEAATQAQTRTMKQYKGHSSSVASGSLKSSERNAAPAALNAPVRAKQACHSCKEEHGLPECPVFLRVSTKERWNMVNDQGACYCCLKTGHQARDCKKRSGCNVAGCDKFHHELLHPHSRSLTALSPRKPTKSASELHDAIVQVSFSDTRSKERVFLQTAQGTLKSASGGRSNVTVLLDVGSQRSFIRKDIAEGLRLEGHTERLIISTLGGKLSGGKGTAVSALCIDRICSVFESNPPLKEEWSHLQGVTLGDTFPRGSATVDVLIGADYYHDFMKPGQLSGQAGQPIVVQSTLGWIVSGKSETNTPQREIRGLHATIEQKLDEELRKFWEVESLGLEGSDTCKSIGRDHANVQCAVAFDGERYTVSLPWRTEDLSLSDNYHMALQRLKQTEARLSRDASLNTAYREEMNKYIRNGWVEKTNRKGPEGRTWYLPHHMVIRHDKASTRYRIVFDASCRYQGVSLNDALSSGPRLQNDLLGILLRFRRFPIALQGDTSKMFMQICLREEDRDVSRFLWRPSQTGDRPEVFRFIRICFGLNCSPFLAMNVLRRHVQQQNPEYYEEVHEILKNMYADDFVTRCNTIEDARRIVKNMSHLLQTAGFRLTKWSSNVQESLEGLAREEEDVQCEGEDVSKVLGMVWDRASDSFTFKVPTEITSSSPSTKRELVSMATKLYDPLVEIRAISSAIGHASQTVDPNEKGRRGDQRPARLHGCLRRRLRCGDLLKDHNENGEQLCGNRGIQVKNCPTEEVVPRLELMGALIGARLVSYVKEVMELEIDAVHCWTDSKVALAWICSATKQWKPFVKNRVEEIQSLTEPNSWRHYPGRENPADHATRGLALCKLVKARQWWNGPIWLESNEDAWPLRQVIRLTEKERSTLNERRCSHKEIQRETFEEEHQQLKRNGTVESNSKLTSPDVFLDEDDIIRVGGRLQSSDLPERTKHPIVLPSKHAVVDLLIRRAHERQLHAGVEQTLATTRQQFWILRGRSSVKRVLRSYIICKRQNASPFQQKMGILPPERVSAEQVFQNVGMDFAGPVYLCGNHCPTKSYILVLTCLTVRAVHLELVRDMSADSLIQALKRFFARRGIPRVIYSDNFRTFRRVAKDIQIAFRDSSQRKVYEHLASRRIIWKFITERAPWAGGAWERLVRSVKTALKKTLHRSLLNADEMMTMLCEVESQINARPLTFVGEDPRDQEPLTPFHFLHGRPPEVNTTVERDNLPTPAFATELTKRWQYYRVVLSQLWKRWKKEYIIKLSARNAWTRESQSPSVGDIVLVAESGVPRIRWRLGRVIEIFPSRDGLIRTVRVRTANGDFNRPVQRLHLLESATEQ</sequence>
<dbReference type="GO" id="GO:0015074">
    <property type="term" value="P:DNA integration"/>
    <property type="evidence" value="ECO:0007669"/>
    <property type="project" value="InterPro"/>
</dbReference>
<dbReference type="Gene3D" id="3.10.10.10">
    <property type="entry name" value="HIV Type 1 Reverse Transcriptase, subunit A, domain 1"/>
    <property type="match status" value="1"/>
</dbReference>
<dbReference type="InterPro" id="IPR036397">
    <property type="entry name" value="RNaseH_sf"/>
</dbReference>
<dbReference type="Pfam" id="PF03564">
    <property type="entry name" value="DUF1759"/>
    <property type="match status" value="1"/>
</dbReference>
<evidence type="ECO:0000313" key="4">
    <source>
        <dbReference type="EMBL" id="KFD60651.1"/>
    </source>
</evidence>
<dbReference type="PROSITE" id="PS50994">
    <property type="entry name" value="INTEGRASE"/>
    <property type="match status" value="1"/>
</dbReference>
<dbReference type="PANTHER" id="PTHR47331:SF5">
    <property type="entry name" value="RIBONUCLEASE H"/>
    <property type="match status" value="1"/>
</dbReference>
<dbReference type="Gene3D" id="3.30.420.10">
    <property type="entry name" value="Ribonuclease H-like superfamily/Ribonuclease H"/>
    <property type="match status" value="1"/>
</dbReference>
<name>A0A085MTV5_9BILA</name>
<dbReference type="InterPro" id="IPR001878">
    <property type="entry name" value="Znf_CCHC"/>
</dbReference>
<dbReference type="Gene3D" id="3.30.70.270">
    <property type="match status" value="1"/>
</dbReference>
<dbReference type="GO" id="GO:0008270">
    <property type="term" value="F:zinc ion binding"/>
    <property type="evidence" value="ECO:0007669"/>
    <property type="project" value="UniProtKB-KW"/>
</dbReference>
<dbReference type="Proteomes" id="UP000030758">
    <property type="component" value="Unassembled WGS sequence"/>
</dbReference>
<keyword evidence="1" id="KW-0862">Zinc</keyword>
<dbReference type="PROSITE" id="PS50158">
    <property type="entry name" value="ZF_CCHC"/>
    <property type="match status" value="1"/>
</dbReference>
<dbReference type="InterPro" id="IPR008042">
    <property type="entry name" value="Retrotrans_Pao"/>
</dbReference>
<dbReference type="Pfam" id="PF00078">
    <property type="entry name" value="RVT_1"/>
    <property type="match status" value="1"/>
</dbReference>
<reference evidence="4" key="1">
    <citation type="journal article" date="2014" name="Nat. Genet.">
        <title>Genome and transcriptome of the porcine whipworm Trichuris suis.</title>
        <authorList>
            <person name="Jex A.R."/>
            <person name="Nejsum P."/>
            <person name="Schwarz E.M."/>
            <person name="Hu L."/>
            <person name="Young N.D."/>
            <person name="Hall R.S."/>
            <person name="Korhonen P.K."/>
            <person name="Liao S."/>
            <person name="Thamsborg S."/>
            <person name="Xia J."/>
            <person name="Xu P."/>
            <person name="Wang S."/>
            <person name="Scheerlinck J.P."/>
            <person name="Hofmann A."/>
            <person name="Sternberg P.W."/>
            <person name="Wang J."/>
            <person name="Gasser R.B."/>
        </authorList>
    </citation>
    <scope>NUCLEOTIDE SEQUENCE [LARGE SCALE GENOMIC DNA]</scope>
    <source>
        <strain evidence="4">DCEP-RM93F</strain>
    </source>
</reference>
<organism evidence="4">
    <name type="scientific">Trichuris suis</name>
    <name type="common">pig whipworm</name>
    <dbReference type="NCBI Taxonomy" id="68888"/>
    <lineage>
        <taxon>Eukaryota</taxon>
        <taxon>Metazoa</taxon>
        <taxon>Ecdysozoa</taxon>
        <taxon>Nematoda</taxon>
        <taxon>Enoplea</taxon>
        <taxon>Dorylaimia</taxon>
        <taxon>Trichinellida</taxon>
        <taxon>Trichuridae</taxon>
        <taxon>Trichuris</taxon>
    </lineage>
</organism>
<dbReference type="Pfam" id="PF18701">
    <property type="entry name" value="DUF5641"/>
    <property type="match status" value="1"/>
</dbReference>
<dbReference type="InterPro" id="IPR012337">
    <property type="entry name" value="RNaseH-like_sf"/>
</dbReference>
<evidence type="ECO:0000259" key="3">
    <source>
        <dbReference type="PROSITE" id="PS50994"/>
    </source>
</evidence>
<keyword evidence="1" id="KW-0863">Zinc-finger</keyword>
<feature type="domain" description="Integrase catalytic" evidence="3">
    <location>
        <begin position="1285"/>
        <end position="1480"/>
    </location>
</feature>
<dbReference type="GO" id="GO:0042575">
    <property type="term" value="C:DNA polymerase complex"/>
    <property type="evidence" value="ECO:0007669"/>
    <property type="project" value="UniProtKB-ARBA"/>
</dbReference>
<dbReference type="Gene3D" id="1.10.340.70">
    <property type="match status" value="1"/>
</dbReference>
<dbReference type="InterPro" id="IPR000477">
    <property type="entry name" value="RT_dom"/>
</dbReference>
<feature type="domain" description="CCHC-type" evidence="2">
    <location>
        <begin position="358"/>
        <end position="373"/>
    </location>
</feature>
<dbReference type="Pfam" id="PF17921">
    <property type="entry name" value="Integrase_H2C2"/>
    <property type="match status" value="1"/>
</dbReference>
<dbReference type="GO" id="GO:0003676">
    <property type="term" value="F:nucleic acid binding"/>
    <property type="evidence" value="ECO:0007669"/>
    <property type="project" value="InterPro"/>
</dbReference>
<dbReference type="InterPro" id="IPR001584">
    <property type="entry name" value="Integrase_cat-core"/>
</dbReference>
<keyword evidence="1" id="KW-0479">Metal-binding</keyword>
<dbReference type="SUPFAM" id="SSF56672">
    <property type="entry name" value="DNA/RNA polymerases"/>
    <property type="match status" value="1"/>
</dbReference>
<dbReference type="InterPro" id="IPR005312">
    <property type="entry name" value="DUF1759"/>
</dbReference>
<dbReference type="InterPro" id="IPR043128">
    <property type="entry name" value="Rev_trsase/Diguanyl_cyclase"/>
</dbReference>
<dbReference type="EMBL" id="KL367655">
    <property type="protein sequence ID" value="KFD60651.1"/>
    <property type="molecule type" value="Genomic_DNA"/>
</dbReference>
<dbReference type="CDD" id="cd01644">
    <property type="entry name" value="RT_pepA17"/>
    <property type="match status" value="1"/>
</dbReference>
<dbReference type="PANTHER" id="PTHR47331">
    <property type="entry name" value="PHD-TYPE DOMAIN-CONTAINING PROTEIN"/>
    <property type="match status" value="1"/>
</dbReference>
<dbReference type="InterPro" id="IPR041588">
    <property type="entry name" value="Integrase_H2C2"/>
</dbReference>
<gene>
    <name evidence="4" type="ORF">M514_27160</name>
</gene>